<name>A0A2H0NAN4_9BACT</name>
<sequence length="187" mass="22682">MKTSLYYNYVIINKINMAKTSKDAYRHIREWSEFFKDLKWISEKMVDAFIAGHKQKKYLKQSLARLIKKGFIQKRDNKLNLTLWGLKFFRQRGLKQKVKRKKVWDGRWRLISFDVPGGYNPERDRLRSILKTFGFYQLHKSVWVCPNFLAEDLWRLIVKEKLDKYCKAMVVEIIEGDEELKKYFDLE</sequence>
<dbReference type="Gene3D" id="3.30.70.2650">
    <property type="match status" value="1"/>
</dbReference>
<dbReference type="InterPro" id="IPR048846">
    <property type="entry name" value="PaaX-like_central"/>
</dbReference>
<dbReference type="EMBL" id="PCWR01000073">
    <property type="protein sequence ID" value="PIR05970.1"/>
    <property type="molecule type" value="Genomic_DNA"/>
</dbReference>
<dbReference type="PANTHER" id="PTHR30319">
    <property type="entry name" value="PHENYLACETIC ACID REGULATOR-RELATED TRANSCRIPTIONAL REPRESSOR"/>
    <property type="match status" value="1"/>
</dbReference>
<evidence type="ECO:0000313" key="2">
    <source>
        <dbReference type="EMBL" id="PIR05970.1"/>
    </source>
</evidence>
<feature type="domain" description="Transcriptional repressor PaaX-like central Cas2-like" evidence="1">
    <location>
        <begin position="102"/>
        <end position="178"/>
    </location>
</feature>
<evidence type="ECO:0000313" key="3">
    <source>
        <dbReference type="Proteomes" id="UP000228867"/>
    </source>
</evidence>
<accession>A0A2H0NAN4</accession>
<gene>
    <name evidence="2" type="ORF">COV54_03720</name>
</gene>
<dbReference type="Proteomes" id="UP000228867">
    <property type="component" value="Unassembled WGS sequence"/>
</dbReference>
<dbReference type="AlphaFoldDB" id="A0A2H0NAN4"/>
<proteinExistence type="predicted"/>
<organism evidence="2 3">
    <name type="scientific">Candidatus Jorgensenbacteria bacterium CG11_big_fil_rev_8_21_14_0_20_38_23</name>
    <dbReference type="NCBI Taxonomy" id="1974594"/>
    <lineage>
        <taxon>Bacteria</taxon>
        <taxon>Candidatus Joergenseniibacteriota</taxon>
    </lineage>
</organism>
<comment type="caution">
    <text evidence="2">The sequence shown here is derived from an EMBL/GenBank/DDBJ whole genome shotgun (WGS) entry which is preliminary data.</text>
</comment>
<dbReference type="PANTHER" id="PTHR30319:SF1">
    <property type="entry name" value="TRANSCRIPTIONAL REPRESSOR PAAX"/>
    <property type="match status" value="1"/>
</dbReference>
<protein>
    <recommendedName>
        <fullName evidence="1">Transcriptional repressor PaaX-like central Cas2-like domain-containing protein</fullName>
    </recommendedName>
</protein>
<reference evidence="2 3" key="1">
    <citation type="submission" date="2017-09" db="EMBL/GenBank/DDBJ databases">
        <title>Depth-based differentiation of microbial function through sediment-hosted aquifers and enrichment of novel symbionts in the deep terrestrial subsurface.</title>
        <authorList>
            <person name="Probst A.J."/>
            <person name="Ladd B."/>
            <person name="Jarett J.K."/>
            <person name="Geller-Mcgrath D.E."/>
            <person name="Sieber C.M."/>
            <person name="Emerson J.B."/>
            <person name="Anantharaman K."/>
            <person name="Thomas B.C."/>
            <person name="Malmstrom R."/>
            <person name="Stieglmeier M."/>
            <person name="Klingl A."/>
            <person name="Woyke T."/>
            <person name="Ryan C.M."/>
            <person name="Banfield J.F."/>
        </authorList>
    </citation>
    <scope>NUCLEOTIDE SEQUENCE [LARGE SCALE GENOMIC DNA]</scope>
    <source>
        <strain evidence="2">CG11_big_fil_rev_8_21_14_0_20_38_23</strain>
    </source>
</reference>
<dbReference type="GO" id="GO:0006351">
    <property type="term" value="P:DNA-templated transcription"/>
    <property type="evidence" value="ECO:0007669"/>
    <property type="project" value="TreeGrafter"/>
</dbReference>
<dbReference type="Pfam" id="PF20803">
    <property type="entry name" value="PaaX_M"/>
    <property type="match status" value="1"/>
</dbReference>
<evidence type="ECO:0000259" key="1">
    <source>
        <dbReference type="Pfam" id="PF20803"/>
    </source>
</evidence>